<keyword evidence="4 7" id="KW-0328">Glycosyltransferase</keyword>
<dbReference type="InterPro" id="IPR018090">
    <property type="entry name" value="Pyrmidine_PPas_bac/euk"/>
</dbReference>
<dbReference type="AlphaFoldDB" id="A0A1I3LGV6"/>
<dbReference type="OrthoDB" id="9763887at2"/>
<dbReference type="FunFam" id="3.40.1030.10:FF:000001">
    <property type="entry name" value="Thymidine phosphorylase"/>
    <property type="match status" value="1"/>
</dbReference>
<comment type="function">
    <text evidence="7">The enzymes which catalyze the reversible phosphorolysis of pyrimidine nucleosides are involved in the degradation of these compounds and in their utilization as carbon and energy sources, or in the rescue of pyrimidine bases for nucleotide synthesis.</text>
</comment>
<name>A0A1I3LGV6_9HYPH</name>
<dbReference type="HAMAP" id="MF_01628">
    <property type="entry name" value="Thymid_phosp"/>
    <property type="match status" value="1"/>
</dbReference>
<dbReference type="SUPFAM" id="SSF52418">
    <property type="entry name" value="Nucleoside phosphorylase/phosphoribosyltransferase catalytic domain"/>
    <property type="match status" value="1"/>
</dbReference>
<dbReference type="Proteomes" id="UP000242763">
    <property type="component" value="Unassembled WGS sequence"/>
</dbReference>
<dbReference type="RefSeq" id="WP_091520394.1">
    <property type="nucleotide sequence ID" value="NZ_FORF01000007.1"/>
</dbReference>
<dbReference type="GO" id="GO:0005829">
    <property type="term" value="C:cytosol"/>
    <property type="evidence" value="ECO:0007669"/>
    <property type="project" value="TreeGrafter"/>
</dbReference>
<dbReference type="GO" id="GO:0009032">
    <property type="term" value="F:thymidine phosphorylase activity"/>
    <property type="evidence" value="ECO:0007669"/>
    <property type="project" value="UniProtKB-UniRule"/>
</dbReference>
<keyword evidence="10" id="KW-1185">Reference proteome</keyword>
<dbReference type="NCBIfam" id="NF004490">
    <property type="entry name" value="PRK05820.1"/>
    <property type="match status" value="1"/>
</dbReference>
<dbReference type="PANTHER" id="PTHR10515">
    <property type="entry name" value="THYMIDINE PHOSPHORYLASE"/>
    <property type="match status" value="1"/>
</dbReference>
<evidence type="ECO:0000256" key="3">
    <source>
        <dbReference type="ARBA" id="ARBA00011892"/>
    </source>
</evidence>
<comment type="subunit">
    <text evidence="2 7">Homodimer.</text>
</comment>
<reference evidence="10" key="1">
    <citation type="submission" date="2016-10" db="EMBL/GenBank/DDBJ databases">
        <authorList>
            <person name="Varghese N."/>
            <person name="Submissions S."/>
        </authorList>
    </citation>
    <scope>NUCLEOTIDE SEQUENCE [LARGE SCALE GENOMIC DNA]</scope>
    <source>
        <strain evidence="10">DSM 21857</strain>
    </source>
</reference>
<dbReference type="InterPro" id="IPR000053">
    <property type="entry name" value="Thymidine/pyrmidine_PPase"/>
</dbReference>
<dbReference type="PIRSF" id="PIRSF000478">
    <property type="entry name" value="TP_PyNP"/>
    <property type="match status" value="1"/>
</dbReference>
<protein>
    <recommendedName>
        <fullName evidence="3 7">Thymidine phosphorylase</fullName>
        <ecNumber evidence="3 7">2.4.2.4</ecNumber>
    </recommendedName>
    <alternativeName>
        <fullName evidence="7">TdRPase</fullName>
    </alternativeName>
</protein>
<comment type="catalytic activity">
    <reaction evidence="6 7">
        <text>thymidine + phosphate = 2-deoxy-alpha-D-ribose 1-phosphate + thymine</text>
        <dbReference type="Rhea" id="RHEA:16037"/>
        <dbReference type="ChEBI" id="CHEBI:17748"/>
        <dbReference type="ChEBI" id="CHEBI:17821"/>
        <dbReference type="ChEBI" id="CHEBI:43474"/>
        <dbReference type="ChEBI" id="CHEBI:57259"/>
        <dbReference type="EC" id="2.4.2.4"/>
    </reaction>
</comment>
<dbReference type="InterPro" id="IPR035902">
    <property type="entry name" value="Nuc_phospho_transferase"/>
</dbReference>
<evidence type="ECO:0000256" key="7">
    <source>
        <dbReference type="HAMAP-Rule" id="MF_01628"/>
    </source>
</evidence>
<evidence type="ECO:0000256" key="5">
    <source>
        <dbReference type="ARBA" id="ARBA00022679"/>
    </source>
</evidence>
<dbReference type="GO" id="GO:0006206">
    <property type="term" value="P:pyrimidine nucleobase metabolic process"/>
    <property type="evidence" value="ECO:0007669"/>
    <property type="project" value="InterPro"/>
</dbReference>
<accession>A0A1I3LGV6</accession>
<evidence type="ECO:0000256" key="6">
    <source>
        <dbReference type="ARBA" id="ARBA00048550"/>
    </source>
</evidence>
<dbReference type="Gene3D" id="3.90.1170.30">
    <property type="entry name" value="Pyrimidine nucleoside phosphorylase-like, C-terminal domain"/>
    <property type="match status" value="1"/>
</dbReference>
<keyword evidence="5 7" id="KW-0808">Transferase</keyword>
<dbReference type="GO" id="GO:0004645">
    <property type="term" value="F:1,4-alpha-oligoglucan phosphorylase activity"/>
    <property type="evidence" value="ECO:0007669"/>
    <property type="project" value="InterPro"/>
</dbReference>
<evidence type="ECO:0000256" key="2">
    <source>
        <dbReference type="ARBA" id="ARBA00011738"/>
    </source>
</evidence>
<evidence type="ECO:0000256" key="4">
    <source>
        <dbReference type="ARBA" id="ARBA00022676"/>
    </source>
</evidence>
<dbReference type="NCBIfam" id="TIGR02644">
    <property type="entry name" value="Y_phosphoryl"/>
    <property type="match status" value="1"/>
</dbReference>
<comment type="pathway">
    <text evidence="7">Pyrimidine metabolism; dTMP biosynthesis via salvage pathway; dTMP from thymine: step 1/2.</text>
</comment>
<dbReference type="STRING" id="1121003.SAMN03080618_01455"/>
<dbReference type="InterPro" id="IPR000312">
    <property type="entry name" value="Glycosyl_Trfase_fam3"/>
</dbReference>
<evidence type="ECO:0000313" key="10">
    <source>
        <dbReference type="Proteomes" id="UP000242763"/>
    </source>
</evidence>
<dbReference type="InterPro" id="IPR036566">
    <property type="entry name" value="PYNP-like_C_sf"/>
</dbReference>
<dbReference type="Gene3D" id="3.40.1030.10">
    <property type="entry name" value="Nucleoside phosphorylase/phosphoribosyltransferase catalytic domain"/>
    <property type="match status" value="1"/>
</dbReference>
<evidence type="ECO:0000256" key="1">
    <source>
        <dbReference type="ARBA" id="ARBA00006915"/>
    </source>
</evidence>
<feature type="domain" description="Pyrimidine nucleoside phosphorylase C-terminal" evidence="8">
    <location>
        <begin position="349"/>
        <end position="423"/>
    </location>
</feature>
<gene>
    <name evidence="7" type="primary">deoA</name>
    <name evidence="9" type="ORF">SAMN03080618_01455</name>
</gene>
<dbReference type="GO" id="GO:0046104">
    <property type="term" value="P:thymidine metabolic process"/>
    <property type="evidence" value="ECO:0007669"/>
    <property type="project" value="UniProtKB-UniRule"/>
</dbReference>
<dbReference type="InterPro" id="IPR013465">
    <property type="entry name" value="Thymidine_Pase"/>
</dbReference>
<dbReference type="InterPro" id="IPR017459">
    <property type="entry name" value="Glycosyl_Trfase_fam3_N_dom"/>
</dbReference>
<dbReference type="Gene3D" id="1.20.970.10">
    <property type="entry name" value="Transferase, Pyrimidine Nucleoside Phosphorylase, Chain C"/>
    <property type="match status" value="1"/>
</dbReference>
<dbReference type="InterPro" id="IPR036320">
    <property type="entry name" value="Glycosyl_Trfase_fam3_N_dom_sf"/>
</dbReference>
<organism evidence="9 10">
    <name type="scientific">Aquamicrobium aerolatum DSM 21857</name>
    <dbReference type="NCBI Taxonomy" id="1121003"/>
    <lineage>
        <taxon>Bacteria</taxon>
        <taxon>Pseudomonadati</taxon>
        <taxon>Pseudomonadota</taxon>
        <taxon>Alphaproteobacteria</taxon>
        <taxon>Hyphomicrobiales</taxon>
        <taxon>Phyllobacteriaceae</taxon>
        <taxon>Aerobium</taxon>
    </lineage>
</organism>
<dbReference type="EMBL" id="FORF01000007">
    <property type="protein sequence ID" value="SFI83645.1"/>
    <property type="molecule type" value="Genomic_DNA"/>
</dbReference>
<dbReference type="SUPFAM" id="SSF54680">
    <property type="entry name" value="Pyrimidine nucleoside phosphorylase C-terminal domain"/>
    <property type="match status" value="1"/>
</dbReference>
<dbReference type="PANTHER" id="PTHR10515:SF0">
    <property type="entry name" value="THYMIDINE PHOSPHORYLASE"/>
    <property type="match status" value="1"/>
</dbReference>
<dbReference type="Pfam" id="PF07831">
    <property type="entry name" value="PYNP_C"/>
    <property type="match status" value="1"/>
</dbReference>
<dbReference type="Pfam" id="PF00591">
    <property type="entry name" value="Glycos_transf_3"/>
    <property type="match status" value="1"/>
</dbReference>
<dbReference type="PROSITE" id="PS00647">
    <property type="entry name" value="THYMID_PHOSPHORYLASE"/>
    <property type="match status" value="1"/>
</dbReference>
<dbReference type="SUPFAM" id="SSF47648">
    <property type="entry name" value="Nucleoside phosphorylase/phosphoribosyltransferase N-terminal domain"/>
    <property type="match status" value="1"/>
</dbReference>
<dbReference type="InterPro" id="IPR013102">
    <property type="entry name" value="PYNP_C"/>
</dbReference>
<dbReference type="NCBIfam" id="TIGR02643">
    <property type="entry name" value="T_phosphoryl"/>
    <property type="match status" value="1"/>
</dbReference>
<evidence type="ECO:0000259" key="8">
    <source>
        <dbReference type="SMART" id="SM00941"/>
    </source>
</evidence>
<proteinExistence type="inferred from homology"/>
<comment type="similarity">
    <text evidence="1 7">Belongs to the thymidine/pyrimidine-nucleoside phosphorylase family.</text>
</comment>
<evidence type="ECO:0000313" key="9">
    <source>
        <dbReference type="EMBL" id="SFI83645.1"/>
    </source>
</evidence>
<dbReference type="InterPro" id="IPR017872">
    <property type="entry name" value="Pyrmidine_PPase_CS"/>
</dbReference>
<dbReference type="Pfam" id="PF02885">
    <property type="entry name" value="Glycos_trans_3N"/>
    <property type="match status" value="1"/>
</dbReference>
<dbReference type="SMART" id="SM00941">
    <property type="entry name" value="PYNP_C"/>
    <property type="match status" value="1"/>
</dbReference>
<dbReference type="EC" id="2.4.2.4" evidence="3 7"/>
<sequence>MTALPQEIIARKRDGQALDQSEIAAFVGGLTDASFSEGQISALAMAIFLKGMNRDEAVALTLAMRNSGLVLDWSDLPGPVTDKHSTGGVGDNVSLMLAPIVAACGAYVPMISGRGLGHTGGTLDKMDAIPGYVSEPDSSLFRKVVAETGCAIIGQTSDLAPADKRLYAIRDVTATVASIPLITASILSKKLAAGLGSLVLDVKTGSGAFMTTRKGANALAQSLVAVANGAGLPTTALITDMDQPLASAAGNAVEVANAVDFLTGRKRDRRLEQVTLALAGEMLLSSGIAISHQDALLRAQGALSSGKAAEVFGRMVSALGGPVDFVERSGDYLPAANVIRPLRAKRSGFVDSIASLDIGMAVVSLGGGRVLPQDRIDHSVGVSELLPVGSELRAGEIFAVIHARNESQADAAEAALHSAYVLADGKPRTPRTVLRRIIHQD</sequence>
<dbReference type="UniPathway" id="UPA00578">
    <property type="reaction ID" value="UER00638"/>
</dbReference>